<comment type="caution">
    <text evidence="2">The sequence shown here is derived from an EMBL/GenBank/DDBJ whole genome shotgun (WGS) entry which is preliminary data.</text>
</comment>
<name>A0A849VG21_9GAMM</name>
<evidence type="ECO:0000313" key="3">
    <source>
        <dbReference type="Proteomes" id="UP000586305"/>
    </source>
</evidence>
<proteinExistence type="predicted"/>
<reference evidence="2 3" key="1">
    <citation type="submission" date="2020-04" db="EMBL/GenBank/DDBJ databases">
        <title>Pseudoalteromonas caenipelagi sp. nov., isolated from a tidal flat.</title>
        <authorList>
            <person name="Park S."/>
            <person name="Yoon J.-H."/>
        </authorList>
    </citation>
    <scope>NUCLEOTIDE SEQUENCE [LARGE SCALE GENOMIC DNA]</scope>
    <source>
        <strain evidence="2 3">JBTF-M23</strain>
    </source>
</reference>
<dbReference type="Proteomes" id="UP000586305">
    <property type="component" value="Unassembled WGS sequence"/>
</dbReference>
<keyword evidence="3" id="KW-1185">Reference proteome</keyword>
<dbReference type="EMBL" id="JABBPG010000006">
    <property type="protein sequence ID" value="NOU51678.1"/>
    <property type="molecule type" value="Genomic_DNA"/>
</dbReference>
<accession>A0A849VG21</accession>
<gene>
    <name evidence="2" type="ORF">HG263_14170</name>
</gene>
<keyword evidence="1" id="KW-0732">Signal</keyword>
<dbReference type="RefSeq" id="WP_171626742.1">
    <property type="nucleotide sequence ID" value="NZ_JABBPG010000006.1"/>
</dbReference>
<feature type="chain" id="PRO_5032966594" evidence="1">
    <location>
        <begin position="20"/>
        <end position="248"/>
    </location>
</feature>
<feature type="signal peptide" evidence="1">
    <location>
        <begin position="1"/>
        <end position="19"/>
    </location>
</feature>
<evidence type="ECO:0000256" key="1">
    <source>
        <dbReference type="SAM" id="SignalP"/>
    </source>
</evidence>
<protein>
    <submittedName>
        <fullName evidence="2">Uncharacterized protein</fullName>
    </submittedName>
</protein>
<organism evidence="2 3">
    <name type="scientific">Pseudoalteromonas caenipelagi</name>
    <dbReference type="NCBI Taxonomy" id="2726988"/>
    <lineage>
        <taxon>Bacteria</taxon>
        <taxon>Pseudomonadati</taxon>
        <taxon>Pseudomonadota</taxon>
        <taxon>Gammaproteobacteria</taxon>
        <taxon>Alteromonadales</taxon>
        <taxon>Pseudoalteromonadaceae</taxon>
        <taxon>Pseudoalteromonas</taxon>
    </lineage>
</organism>
<dbReference type="AlphaFoldDB" id="A0A849VG21"/>
<evidence type="ECO:0000313" key="2">
    <source>
        <dbReference type="EMBL" id="NOU51678.1"/>
    </source>
</evidence>
<sequence>MNKLALMLALGLTSYNTVASNNVYDTDSNAGRVTTFYNAPIDAMVTQSTSAYNVRIYTPHFTNRRPCQSAAVYDQNTDALISVLNVDFQILTGTIEKGHEYKEKYVEATCTDELGNRQTLRHKLAPVPKVTFNSQLNVANWVDSDGFNPGYFQDVAYQAQLNLDNGEPNGYCRFANLVGETPKLLSERHQFGLYSDVISVSGAAKYDARANVLVTEVICKGTGGATHAVEVWHINEQQQRREISVEIF</sequence>